<dbReference type="Proteomes" id="UP000828390">
    <property type="component" value="Unassembled WGS sequence"/>
</dbReference>
<reference evidence="1" key="1">
    <citation type="journal article" date="2019" name="bioRxiv">
        <title>The Genome of the Zebra Mussel, Dreissena polymorpha: A Resource for Invasive Species Research.</title>
        <authorList>
            <person name="McCartney M.A."/>
            <person name="Auch B."/>
            <person name="Kono T."/>
            <person name="Mallez S."/>
            <person name="Zhang Y."/>
            <person name="Obille A."/>
            <person name="Becker A."/>
            <person name="Abrahante J.E."/>
            <person name="Garbe J."/>
            <person name="Badalamenti J.P."/>
            <person name="Herman A."/>
            <person name="Mangelson H."/>
            <person name="Liachko I."/>
            <person name="Sullivan S."/>
            <person name="Sone E.D."/>
            <person name="Koren S."/>
            <person name="Silverstein K.A.T."/>
            <person name="Beckman K.B."/>
            <person name="Gohl D.M."/>
        </authorList>
    </citation>
    <scope>NUCLEOTIDE SEQUENCE</scope>
    <source>
        <strain evidence="1">Duluth1</strain>
        <tissue evidence="1">Whole animal</tissue>
    </source>
</reference>
<organism evidence="1 2">
    <name type="scientific">Dreissena polymorpha</name>
    <name type="common">Zebra mussel</name>
    <name type="synonym">Mytilus polymorpha</name>
    <dbReference type="NCBI Taxonomy" id="45954"/>
    <lineage>
        <taxon>Eukaryota</taxon>
        <taxon>Metazoa</taxon>
        <taxon>Spiralia</taxon>
        <taxon>Lophotrochozoa</taxon>
        <taxon>Mollusca</taxon>
        <taxon>Bivalvia</taxon>
        <taxon>Autobranchia</taxon>
        <taxon>Heteroconchia</taxon>
        <taxon>Euheterodonta</taxon>
        <taxon>Imparidentia</taxon>
        <taxon>Neoheterodontei</taxon>
        <taxon>Myida</taxon>
        <taxon>Dreissenoidea</taxon>
        <taxon>Dreissenidae</taxon>
        <taxon>Dreissena</taxon>
    </lineage>
</organism>
<evidence type="ECO:0000313" key="1">
    <source>
        <dbReference type="EMBL" id="KAH3805468.1"/>
    </source>
</evidence>
<proteinExistence type="predicted"/>
<name>A0A9D4FYJ8_DREPO</name>
<dbReference type="AlphaFoldDB" id="A0A9D4FYJ8"/>
<keyword evidence="2" id="KW-1185">Reference proteome</keyword>
<comment type="caution">
    <text evidence="1">The sequence shown here is derived from an EMBL/GenBank/DDBJ whole genome shotgun (WGS) entry which is preliminary data.</text>
</comment>
<accession>A0A9D4FYJ8</accession>
<protein>
    <submittedName>
        <fullName evidence="1">Uncharacterized protein</fullName>
    </submittedName>
</protein>
<evidence type="ECO:0000313" key="2">
    <source>
        <dbReference type="Proteomes" id="UP000828390"/>
    </source>
</evidence>
<sequence length="135" mass="15402">MVSLDNGDLLKCNIQDAIKNINPEQTDNVNDTPRIYRPLLTRVATDINTIGNNVEGELLRQHKKGIIYMCFVENLNALVTWKYNSSCSSVYVALESDSDKPKKPRTRQELAAERQKYFLLQDSRGLLFMPPKEGI</sequence>
<dbReference type="EMBL" id="JAIWYP010000006">
    <property type="protein sequence ID" value="KAH3805468.1"/>
    <property type="molecule type" value="Genomic_DNA"/>
</dbReference>
<reference evidence="1" key="2">
    <citation type="submission" date="2020-11" db="EMBL/GenBank/DDBJ databases">
        <authorList>
            <person name="McCartney M.A."/>
            <person name="Auch B."/>
            <person name="Kono T."/>
            <person name="Mallez S."/>
            <person name="Becker A."/>
            <person name="Gohl D.M."/>
            <person name="Silverstein K.A.T."/>
            <person name="Koren S."/>
            <person name="Bechman K.B."/>
            <person name="Herman A."/>
            <person name="Abrahante J.E."/>
            <person name="Garbe J."/>
        </authorList>
    </citation>
    <scope>NUCLEOTIDE SEQUENCE</scope>
    <source>
        <strain evidence="1">Duluth1</strain>
        <tissue evidence="1">Whole animal</tissue>
    </source>
</reference>
<gene>
    <name evidence="1" type="ORF">DPMN_133771</name>
</gene>